<dbReference type="CDD" id="cd02440">
    <property type="entry name" value="AdoMet_MTases"/>
    <property type="match status" value="1"/>
</dbReference>
<dbReference type="AlphaFoldDB" id="A0A4V0ZGC3"/>
<keyword evidence="3" id="KW-1185">Reference proteome</keyword>
<feature type="domain" description="Methyltransferase type 12" evidence="1">
    <location>
        <begin position="40"/>
        <end position="148"/>
    </location>
</feature>
<dbReference type="InterPro" id="IPR013217">
    <property type="entry name" value="Methyltransf_12"/>
</dbReference>
<dbReference type="OrthoDB" id="5750352at2"/>
<dbReference type="RefSeq" id="WP_130603294.1">
    <property type="nucleotide sequence ID" value="NZ_CP034759.1"/>
</dbReference>
<sequence>MDTMFYNYYNTIMRNTGFDHKINQFLHLNIPTKNNNYKIIEFGCGTGVTGLTLLQIFPQANLVSTDIKSHFLEKLEKNIDKLNVNSERISIGVSDISQPHVITLANGEKIVQVKEEFDFICAGANIGYGDNPKVSIEKLYEMLKPGGSILNLEMNSKFWGRSISALYNYEIIPEEIFSNLASKLGAEITITKVPLKFFPLNLTRTFIQIKKPK</sequence>
<evidence type="ECO:0000313" key="3">
    <source>
        <dbReference type="Proteomes" id="UP000290244"/>
    </source>
</evidence>
<protein>
    <submittedName>
        <fullName evidence="2">Methyltransferase</fullName>
    </submittedName>
</protein>
<keyword evidence="2" id="KW-0808">Transferase</keyword>
<dbReference type="KEGG" id="lsd:EMK97_14250"/>
<evidence type="ECO:0000313" key="2">
    <source>
        <dbReference type="EMBL" id="QBG36800.1"/>
    </source>
</evidence>
<dbReference type="Proteomes" id="UP000290244">
    <property type="component" value="Chromosome"/>
</dbReference>
<dbReference type="GO" id="GO:0008168">
    <property type="term" value="F:methyltransferase activity"/>
    <property type="evidence" value="ECO:0007669"/>
    <property type="project" value="UniProtKB-KW"/>
</dbReference>
<dbReference type="Pfam" id="PF08242">
    <property type="entry name" value="Methyltransf_12"/>
    <property type="match status" value="1"/>
</dbReference>
<reference evidence="2 3" key="1">
    <citation type="submission" date="2018-12" db="EMBL/GenBank/DDBJ databases">
        <title>Complete genome of Litorilituus sediminis.</title>
        <authorList>
            <person name="Liu A."/>
            <person name="Rong J."/>
        </authorList>
    </citation>
    <scope>NUCLEOTIDE SEQUENCE [LARGE SCALE GENOMIC DNA]</scope>
    <source>
        <strain evidence="2 3">JCM 17549</strain>
    </source>
</reference>
<gene>
    <name evidence="2" type="ORF">EMK97_14250</name>
</gene>
<name>A0A4V0ZGC3_9GAMM</name>
<accession>A0A4V0ZGC3</accession>
<keyword evidence="2" id="KW-0489">Methyltransferase</keyword>
<dbReference type="EMBL" id="CP034759">
    <property type="protein sequence ID" value="QBG36800.1"/>
    <property type="molecule type" value="Genomic_DNA"/>
</dbReference>
<organism evidence="2 3">
    <name type="scientific">Litorilituus sediminis</name>
    <dbReference type="NCBI Taxonomy" id="718192"/>
    <lineage>
        <taxon>Bacteria</taxon>
        <taxon>Pseudomonadati</taxon>
        <taxon>Pseudomonadota</taxon>
        <taxon>Gammaproteobacteria</taxon>
        <taxon>Alteromonadales</taxon>
        <taxon>Colwelliaceae</taxon>
        <taxon>Litorilituus</taxon>
    </lineage>
</organism>
<evidence type="ECO:0000259" key="1">
    <source>
        <dbReference type="Pfam" id="PF08242"/>
    </source>
</evidence>
<proteinExistence type="predicted"/>
<dbReference type="GO" id="GO:0032259">
    <property type="term" value="P:methylation"/>
    <property type="evidence" value="ECO:0007669"/>
    <property type="project" value="UniProtKB-KW"/>
</dbReference>
<dbReference type="InterPro" id="IPR029063">
    <property type="entry name" value="SAM-dependent_MTases_sf"/>
</dbReference>
<dbReference type="SUPFAM" id="SSF53335">
    <property type="entry name" value="S-adenosyl-L-methionine-dependent methyltransferases"/>
    <property type="match status" value="1"/>
</dbReference>
<dbReference type="Gene3D" id="3.40.50.150">
    <property type="entry name" value="Vaccinia Virus protein VP39"/>
    <property type="match status" value="1"/>
</dbReference>